<dbReference type="Gene3D" id="3.40.50.880">
    <property type="match status" value="1"/>
</dbReference>
<comment type="caution">
    <text evidence="5">The sequence shown here is derived from an EMBL/GenBank/DDBJ whole genome shotgun (WGS) entry which is preliminary data.</text>
</comment>
<dbReference type="Proteomes" id="UP000613840">
    <property type="component" value="Unassembled WGS sequence"/>
</dbReference>
<organism evidence="5 6">
    <name type="scientific">Microlunatus endophyticus</name>
    <dbReference type="NCBI Taxonomy" id="1716077"/>
    <lineage>
        <taxon>Bacteria</taxon>
        <taxon>Bacillati</taxon>
        <taxon>Actinomycetota</taxon>
        <taxon>Actinomycetes</taxon>
        <taxon>Propionibacteriales</taxon>
        <taxon>Propionibacteriaceae</taxon>
        <taxon>Microlunatus</taxon>
    </lineage>
</organism>
<keyword evidence="3" id="KW-0378">Hydrolase</keyword>
<dbReference type="SUPFAM" id="SSF52317">
    <property type="entry name" value="Class I glutamine amidotransferase-like"/>
    <property type="match status" value="1"/>
</dbReference>
<dbReference type="AlphaFoldDB" id="A0A917S7Q5"/>
<proteinExistence type="inferred from homology"/>
<evidence type="ECO:0000256" key="1">
    <source>
        <dbReference type="ARBA" id="ARBA00006534"/>
    </source>
</evidence>
<dbReference type="PANTHER" id="PTHR20842:SF0">
    <property type="entry name" value="ALPHA-ASPARTYL DIPEPTIDASE"/>
    <property type="match status" value="1"/>
</dbReference>
<dbReference type="Pfam" id="PF03575">
    <property type="entry name" value="Peptidase_S51"/>
    <property type="match status" value="1"/>
</dbReference>
<dbReference type="CDD" id="cd03129">
    <property type="entry name" value="GAT1_Peptidase_E_like"/>
    <property type="match status" value="1"/>
</dbReference>
<evidence type="ECO:0000256" key="4">
    <source>
        <dbReference type="ARBA" id="ARBA00022825"/>
    </source>
</evidence>
<evidence type="ECO:0008006" key="7">
    <source>
        <dbReference type="Google" id="ProtNLM"/>
    </source>
</evidence>
<reference evidence="5" key="1">
    <citation type="journal article" date="2014" name="Int. J. Syst. Evol. Microbiol.">
        <title>Complete genome sequence of Corynebacterium casei LMG S-19264T (=DSM 44701T), isolated from a smear-ripened cheese.</title>
        <authorList>
            <consortium name="US DOE Joint Genome Institute (JGI-PGF)"/>
            <person name="Walter F."/>
            <person name="Albersmeier A."/>
            <person name="Kalinowski J."/>
            <person name="Ruckert C."/>
        </authorList>
    </citation>
    <scope>NUCLEOTIDE SEQUENCE</scope>
    <source>
        <strain evidence="5">CGMCC 4.7306</strain>
    </source>
</reference>
<name>A0A917S7Q5_9ACTN</name>
<protein>
    <recommendedName>
        <fullName evidence="7">Dipeptidase E</fullName>
    </recommendedName>
</protein>
<evidence type="ECO:0000256" key="3">
    <source>
        <dbReference type="ARBA" id="ARBA00022801"/>
    </source>
</evidence>
<keyword evidence="2" id="KW-0645">Protease</keyword>
<evidence type="ECO:0000256" key="2">
    <source>
        <dbReference type="ARBA" id="ARBA00022670"/>
    </source>
</evidence>
<reference evidence="5" key="2">
    <citation type="submission" date="2020-09" db="EMBL/GenBank/DDBJ databases">
        <authorList>
            <person name="Sun Q."/>
            <person name="Zhou Y."/>
        </authorList>
    </citation>
    <scope>NUCLEOTIDE SEQUENCE</scope>
    <source>
        <strain evidence="5">CGMCC 4.7306</strain>
    </source>
</reference>
<keyword evidence="6" id="KW-1185">Reference proteome</keyword>
<evidence type="ECO:0000313" key="5">
    <source>
        <dbReference type="EMBL" id="GGL61145.1"/>
    </source>
</evidence>
<evidence type="ECO:0000313" key="6">
    <source>
        <dbReference type="Proteomes" id="UP000613840"/>
    </source>
</evidence>
<dbReference type="PANTHER" id="PTHR20842">
    <property type="entry name" value="PROTEASE S51 ALPHA-ASPARTYL DIPEPTIDASE"/>
    <property type="match status" value="1"/>
</dbReference>
<dbReference type="GO" id="GO:0008236">
    <property type="term" value="F:serine-type peptidase activity"/>
    <property type="evidence" value="ECO:0007669"/>
    <property type="project" value="UniProtKB-KW"/>
</dbReference>
<gene>
    <name evidence="5" type="ORF">GCM10011575_19650</name>
</gene>
<accession>A0A917S7Q5</accession>
<comment type="similarity">
    <text evidence="1">Belongs to the peptidase S51 family.</text>
</comment>
<dbReference type="EMBL" id="BMMZ01000004">
    <property type="protein sequence ID" value="GGL61145.1"/>
    <property type="molecule type" value="Genomic_DNA"/>
</dbReference>
<dbReference type="GO" id="GO:0006508">
    <property type="term" value="P:proteolysis"/>
    <property type="evidence" value="ECO:0007669"/>
    <property type="project" value="UniProtKB-KW"/>
</dbReference>
<dbReference type="InterPro" id="IPR029062">
    <property type="entry name" value="Class_I_gatase-like"/>
</dbReference>
<dbReference type="InterPro" id="IPR005320">
    <property type="entry name" value="Peptidase_S51"/>
</dbReference>
<sequence length="206" mass="22556">MFHRESTRIVYWPFALPGAMCASADQWLRHNLDLLDIDYHLDTWQTLSDHDPVELDSDRVDLLLVGGGNTFRLLDQVRQHGFVDQVRRFCLDGGDYYGGSAGAVLACETIEIADGHDPNEPGLDDLAALGLITGTAVLPHFTEDQLEAAGRWASSHGTVVLGLPESVGLRCDEGIATVRGKGQLTRLSDHSVERFTAGSRFDLPTL</sequence>
<dbReference type="RefSeq" id="WP_268239205.1">
    <property type="nucleotide sequence ID" value="NZ_BMMZ01000004.1"/>
</dbReference>
<keyword evidence="4" id="KW-0720">Serine protease</keyword>